<evidence type="ECO:0000256" key="1">
    <source>
        <dbReference type="SAM" id="MobiDB-lite"/>
    </source>
</evidence>
<keyword evidence="3" id="KW-1185">Reference proteome</keyword>
<gene>
    <name evidence="2" type="ORF">GCM10023168_01440</name>
</gene>
<protein>
    <submittedName>
        <fullName evidence="2">Uncharacterized protein</fullName>
    </submittedName>
</protein>
<organism evidence="2 3">
    <name type="scientific">Fodinibacter luteus</name>
    <dbReference type="NCBI Taxonomy" id="552064"/>
    <lineage>
        <taxon>Bacteria</taxon>
        <taxon>Bacillati</taxon>
        <taxon>Actinomycetota</taxon>
        <taxon>Actinomycetes</taxon>
        <taxon>Micrococcales</taxon>
        <taxon>Intrasporangiaceae</taxon>
        <taxon>Fodinibacter (ex Wang et al. 2009)</taxon>
    </lineage>
</organism>
<sequence length="338" mass="34853">MLDDSHLRSATLTDILVVAPSSPSLDELLAYVESCAPALVGCDEVEVRPGQRATGGPGDHAGPVQGHVRSHSVVCDGEPWGELRLTYLQGPPGRAEVRRGRLLAAVLGVALLSVRAEQDASSATVREPAATDVDTGRAGPDDLVDVVLHCAEVLDLMPDATTRARLALVTSRVAAAVGASSWCVEVAHHGRLHDVARAGEPTGAEGDGVGGTTGSRRSLLSSDHPARMRASEGGVFRADRRTGDDAERRALVEGGHEAVVGAGGYDLDGRSWVVAVFADCGRRLEGTPAVLLSLVLAALSFPREAVVPRPVEPSVRAILDWPAAGDGGAGIPGIGEAG</sequence>
<name>A0ABP8JVY6_9MICO</name>
<evidence type="ECO:0000313" key="3">
    <source>
        <dbReference type="Proteomes" id="UP001500945"/>
    </source>
</evidence>
<dbReference type="EMBL" id="BAABGM010000001">
    <property type="protein sequence ID" value="GAA4396956.1"/>
    <property type="molecule type" value="Genomic_DNA"/>
</dbReference>
<comment type="caution">
    <text evidence="2">The sequence shown here is derived from an EMBL/GenBank/DDBJ whole genome shotgun (WGS) entry which is preliminary data.</text>
</comment>
<reference evidence="3" key="1">
    <citation type="journal article" date="2019" name="Int. J. Syst. Evol. Microbiol.">
        <title>The Global Catalogue of Microorganisms (GCM) 10K type strain sequencing project: providing services to taxonomists for standard genome sequencing and annotation.</title>
        <authorList>
            <consortium name="The Broad Institute Genomics Platform"/>
            <consortium name="The Broad Institute Genome Sequencing Center for Infectious Disease"/>
            <person name="Wu L."/>
            <person name="Ma J."/>
        </authorList>
    </citation>
    <scope>NUCLEOTIDE SEQUENCE [LARGE SCALE GENOMIC DNA]</scope>
    <source>
        <strain evidence="3">JCM 17809</strain>
    </source>
</reference>
<feature type="region of interest" description="Disordered" evidence="1">
    <location>
        <begin position="198"/>
        <end position="224"/>
    </location>
</feature>
<evidence type="ECO:0000313" key="2">
    <source>
        <dbReference type="EMBL" id="GAA4396956.1"/>
    </source>
</evidence>
<accession>A0ABP8JVY6</accession>
<dbReference type="RefSeq" id="WP_345201199.1">
    <property type="nucleotide sequence ID" value="NZ_BAABGM010000001.1"/>
</dbReference>
<dbReference type="Proteomes" id="UP001500945">
    <property type="component" value="Unassembled WGS sequence"/>
</dbReference>
<proteinExistence type="predicted"/>